<dbReference type="PRINTS" id="PR00332">
    <property type="entry name" value="HISTRIAD"/>
</dbReference>
<dbReference type="InterPro" id="IPR001310">
    <property type="entry name" value="Histidine_triad_HIT"/>
</dbReference>
<organism evidence="6">
    <name type="scientific">uncultured marine thaumarchaeote KM3_87_F05</name>
    <dbReference type="NCBI Taxonomy" id="1456329"/>
    <lineage>
        <taxon>Archaea</taxon>
        <taxon>Nitrososphaerota</taxon>
        <taxon>environmental samples</taxon>
    </lineage>
</organism>
<dbReference type="GO" id="GO:0003824">
    <property type="term" value="F:catalytic activity"/>
    <property type="evidence" value="ECO:0007669"/>
    <property type="project" value="InterPro"/>
</dbReference>
<proteinExistence type="predicted"/>
<dbReference type="AlphaFoldDB" id="A0A075I135"/>
<evidence type="ECO:0000256" key="3">
    <source>
        <dbReference type="PROSITE-ProRule" id="PRU00464"/>
    </source>
</evidence>
<dbReference type="Pfam" id="PF01230">
    <property type="entry name" value="HIT"/>
    <property type="match status" value="1"/>
</dbReference>
<dbReference type="Gene3D" id="3.30.428.10">
    <property type="entry name" value="HIT-like"/>
    <property type="match status" value="1"/>
</dbReference>
<dbReference type="GO" id="GO:0009117">
    <property type="term" value="P:nucleotide metabolic process"/>
    <property type="evidence" value="ECO:0007669"/>
    <property type="project" value="TreeGrafter"/>
</dbReference>
<protein>
    <submittedName>
        <fullName evidence="6">Histidine triad (HIT) protein (Hit)</fullName>
    </submittedName>
</protein>
<evidence type="ECO:0000259" key="5">
    <source>
        <dbReference type="PROSITE" id="PS51084"/>
    </source>
</evidence>
<gene>
    <name evidence="6" type="primary">hit</name>
</gene>
<evidence type="ECO:0000313" key="6">
    <source>
        <dbReference type="EMBL" id="AIF19748.1"/>
    </source>
</evidence>
<feature type="domain" description="HIT" evidence="5">
    <location>
        <begin position="4"/>
        <end position="109"/>
    </location>
</feature>
<feature type="region of interest" description="Disordered" evidence="4">
    <location>
        <begin position="103"/>
        <end position="136"/>
    </location>
</feature>
<reference evidence="6" key="1">
    <citation type="journal article" date="2014" name="Genome Biol. Evol.">
        <title>Pangenome evidence for extensive interdomain horizontal transfer affecting lineage core and shell genes in uncultured planktonic thaumarchaeota and euryarchaeota.</title>
        <authorList>
            <person name="Deschamps P."/>
            <person name="Zivanovic Y."/>
            <person name="Moreira D."/>
            <person name="Rodriguez-Valera F."/>
            <person name="Lopez-Garcia P."/>
        </authorList>
    </citation>
    <scope>NUCLEOTIDE SEQUENCE</scope>
</reference>
<dbReference type="PANTHER" id="PTHR46648">
    <property type="entry name" value="HIT FAMILY PROTEIN 1"/>
    <property type="match status" value="1"/>
</dbReference>
<feature type="active site" description="Tele-AMP-histidine intermediate" evidence="1">
    <location>
        <position position="96"/>
    </location>
</feature>
<feature type="short sequence motif" description="Histidine triad motif" evidence="2 3">
    <location>
        <begin position="94"/>
        <end position="98"/>
    </location>
</feature>
<accession>A0A075I135</accession>
<evidence type="ECO:0000256" key="2">
    <source>
        <dbReference type="PIRSR" id="PIRSR601310-3"/>
    </source>
</evidence>
<evidence type="ECO:0000256" key="4">
    <source>
        <dbReference type="SAM" id="MobiDB-lite"/>
    </source>
</evidence>
<dbReference type="SUPFAM" id="SSF54197">
    <property type="entry name" value="HIT-like"/>
    <property type="match status" value="1"/>
</dbReference>
<dbReference type="InterPro" id="IPR011146">
    <property type="entry name" value="HIT-like"/>
</dbReference>
<name>A0A075I135_9ARCH</name>
<dbReference type="PANTHER" id="PTHR46648:SF1">
    <property type="entry name" value="ADENOSINE 5'-MONOPHOSPHORAMIDASE HNT1"/>
    <property type="match status" value="1"/>
</dbReference>
<dbReference type="InterPro" id="IPR036265">
    <property type="entry name" value="HIT-like_sf"/>
</dbReference>
<dbReference type="PROSITE" id="PS51084">
    <property type="entry name" value="HIT_2"/>
    <property type="match status" value="1"/>
</dbReference>
<evidence type="ECO:0000256" key="1">
    <source>
        <dbReference type="PIRSR" id="PIRSR601310-1"/>
    </source>
</evidence>
<sequence>MDCIFCKIVNKEIPSRIITETENSIAFLDAFPVSHGHTLVIPKNHYEKVQDMTDIDNNDLFDTVHKVISKVDKLTGSTLLAIHNGKDSGQEIPHVHVHLIPRESDDQAGPVHSMFKDRPQLSDEELEQLCTKIKSS</sequence>
<dbReference type="EMBL" id="KF901146">
    <property type="protein sequence ID" value="AIF19748.1"/>
    <property type="molecule type" value="Genomic_DNA"/>
</dbReference>